<gene>
    <name evidence="1" type="ORF">OXX778_LOCUS5970</name>
</gene>
<proteinExistence type="predicted"/>
<evidence type="ECO:0000313" key="1">
    <source>
        <dbReference type="EMBL" id="CAF0791060.1"/>
    </source>
</evidence>
<accession>A0A813S4F0</accession>
<dbReference type="OrthoDB" id="10327098at2759"/>
<sequence length="210" mass="23323">MITNLIVLSWISTLGEFNHTKEVNVTYCNPMGPCPANKCCQAIARGLFSNIGTCEDLPIDGEPCDINCPCSEGYKCQLNPLCPKCSAVCMINSVVEKLSKVLNDGCYGQCNEFDHLFKPKPRIRNEGDLCNEENKCAEGLFCAPNVLCKHCDYICMHEDLIKPLLLYFEKGCENNCVGQARGVTDILVTKYDPNKVPLDSKGLVVFPEFH</sequence>
<dbReference type="EMBL" id="CAJNOC010000680">
    <property type="protein sequence ID" value="CAF0791060.1"/>
    <property type="molecule type" value="Genomic_DNA"/>
</dbReference>
<name>A0A813S4F0_9BILA</name>
<keyword evidence="2" id="KW-1185">Reference proteome</keyword>
<dbReference type="Proteomes" id="UP000663879">
    <property type="component" value="Unassembled WGS sequence"/>
</dbReference>
<reference evidence="1" key="1">
    <citation type="submission" date="2021-02" db="EMBL/GenBank/DDBJ databases">
        <authorList>
            <person name="Nowell W R."/>
        </authorList>
    </citation>
    <scope>NUCLEOTIDE SEQUENCE</scope>
    <source>
        <strain evidence="1">Ploen Becks lab</strain>
    </source>
</reference>
<comment type="caution">
    <text evidence="1">The sequence shown here is derived from an EMBL/GenBank/DDBJ whole genome shotgun (WGS) entry which is preliminary data.</text>
</comment>
<evidence type="ECO:0000313" key="2">
    <source>
        <dbReference type="Proteomes" id="UP000663879"/>
    </source>
</evidence>
<organism evidence="1 2">
    <name type="scientific">Brachionus calyciflorus</name>
    <dbReference type="NCBI Taxonomy" id="104777"/>
    <lineage>
        <taxon>Eukaryota</taxon>
        <taxon>Metazoa</taxon>
        <taxon>Spiralia</taxon>
        <taxon>Gnathifera</taxon>
        <taxon>Rotifera</taxon>
        <taxon>Eurotatoria</taxon>
        <taxon>Monogononta</taxon>
        <taxon>Pseudotrocha</taxon>
        <taxon>Ploima</taxon>
        <taxon>Brachionidae</taxon>
        <taxon>Brachionus</taxon>
    </lineage>
</organism>
<dbReference type="AlphaFoldDB" id="A0A813S4F0"/>
<protein>
    <submittedName>
        <fullName evidence="1">Uncharacterized protein</fullName>
    </submittedName>
</protein>